<feature type="transmembrane region" description="Helical" evidence="6">
    <location>
        <begin position="385"/>
        <end position="404"/>
    </location>
</feature>
<evidence type="ECO:0000256" key="6">
    <source>
        <dbReference type="SAM" id="Phobius"/>
    </source>
</evidence>
<dbReference type="InterPro" id="IPR001958">
    <property type="entry name" value="Tet-R_TetA/multi-R_MdtG-like"/>
</dbReference>
<feature type="transmembrane region" description="Helical" evidence="6">
    <location>
        <begin position="315"/>
        <end position="335"/>
    </location>
</feature>
<evidence type="ECO:0000313" key="9">
    <source>
        <dbReference type="Proteomes" id="UP001500839"/>
    </source>
</evidence>
<feature type="transmembrane region" description="Helical" evidence="6">
    <location>
        <begin position="154"/>
        <end position="177"/>
    </location>
</feature>
<dbReference type="InterPro" id="IPR011701">
    <property type="entry name" value="MFS"/>
</dbReference>
<dbReference type="PANTHER" id="PTHR43683">
    <property type="entry name" value="MULTIDRUG EFFLUX PROTEIN YFMO"/>
    <property type="match status" value="1"/>
</dbReference>
<evidence type="ECO:0000256" key="3">
    <source>
        <dbReference type="ARBA" id="ARBA00022989"/>
    </source>
</evidence>
<keyword evidence="9" id="KW-1185">Reference proteome</keyword>
<dbReference type="Pfam" id="PF07690">
    <property type="entry name" value="MFS_1"/>
    <property type="match status" value="1"/>
</dbReference>
<evidence type="ECO:0000256" key="4">
    <source>
        <dbReference type="ARBA" id="ARBA00023136"/>
    </source>
</evidence>
<dbReference type="PRINTS" id="PR01035">
    <property type="entry name" value="TCRTETA"/>
</dbReference>
<keyword evidence="3 6" id="KW-1133">Transmembrane helix</keyword>
<evidence type="ECO:0000256" key="1">
    <source>
        <dbReference type="ARBA" id="ARBA00004651"/>
    </source>
</evidence>
<feature type="transmembrane region" description="Helical" evidence="6">
    <location>
        <begin position="183"/>
        <end position="201"/>
    </location>
</feature>
<keyword evidence="4 6" id="KW-0472">Membrane</keyword>
<name>A0ABP9BYL2_9ACTN</name>
<dbReference type="SUPFAM" id="SSF103473">
    <property type="entry name" value="MFS general substrate transporter"/>
    <property type="match status" value="1"/>
</dbReference>
<feature type="region of interest" description="Disordered" evidence="5">
    <location>
        <begin position="423"/>
        <end position="451"/>
    </location>
</feature>
<sequence>MSTTPQGAPPAHADEHPGLLDALKGQPKQVWVTAFAAVIAFMGIGLVDPILNTITEALHATPSQTTLLFASYLGVQVFAMLLTGLMSYRFGAKRTVVAGLILIVIAAGLCAFAGTIEQLVWLRALWGLGNAFFIATALSVIVGAATGGQKGAILMYEAALGLGLAVGPLAGAVLGSISWRGPFAGTAILMAIGALLCVIMLQRDGDKAHRTPIRLTDPLRALKDRNLLMTSIGSAFYTAAFFAVIAWAPFALGKGAYYIGFVFFGWGVCVAISGVFIAPRVSAKFGERHGLMGAVFLCAVVLAIIAVGTAVESEALIVVGVVVSGLVSGVLNTLFTGAAMSSAGTVRSVSSAGYNFLRWMGGAVSAILVGHLAEWFGSGDDPAMAAPFWAGALCCLVAVGFLALRPTTQPRAERELEVLEDEVAAEGPAQAVDEAELEPHPGDTDTVHSRA</sequence>
<feature type="transmembrane region" description="Helical" evidence="6">
    <location>
        <begin position="290"/>
        <end position="309"/>
    </location>
</feature>
<feature type="transmembrane region" description="Helical" evidence="6">
    <location>
        <begin position="67"/>
        <end position="88"/>
    </location>
</feature>
<accession>A0ABP9BYL2</accession>
<comment type="caution">
    <text evidence="8">The sequence shown here is derived from an EMBL/GenBank/DDBJ whole genome shotgun (WGS) entry which is preliminary data.</text>
</comment>
<feature type="domain" description="Major facilitator superfamily (MFS) profile" evidence="7">
    <location>
        <begin position="29"/>
        <end position="409"/>
    </location>
</feature>
<feature type="transmembrane region" description="Helical" evidence="6">
    <location>
        <begin position="30"/>
        <end position="47"/>
    </location>
</feature>
<feature type="compositionally biased region" description="Basic and acidic residues" evidence="5">
    <location>
        <begin position="437"/>
        <end position="451"/>
    </location>
</feature>
<protein>
    <submittedName>
        <fullName evidence="8">MFS transporter</fullName>
    </submittedName>
</protein>
<keyword evidence="2 6" id="KW-0812">Transmembrane</keyword>
<gene>
    <name evidence="8" type="ORF">GCM10023353_00450</name>
</gene>
<evidence type="ECO:0000256" key="5">
    <source>
        <dbReference type="SAM" id="MobiDB-lite"/>
    </source>
</evidence>
<dbReference type="InterPro" id="IPR053200">
    <property type="entry name" value="YfmO-like"/>
</dbReference>
<evidence type="ECO:0000256" key="2">
    <source>
        <dbReference type="ARBA" id="ARBA00022692"/>
    </source>
</evidence>
<feature type="transmembrane region" description="Helical" evidence="6">
    <location>
        <begin position="356"/>
        <end position="373"/>
    </location>
</feature>
<dbReference type="RefSeq" id="WP_200171339.1">
    <property type="nucleotide sequence ID" value="NZ_BAABKQ010000001.1"/>
</dbReference>
<feature type="transmembrane region" description="Helical" evidence="6">
    <location>
        <begin position="227"/>
        <end position="250"/>
    </location>
</feature>
<dbReference type="InterPro" id="IPR036259">
    <property type="entry name" value="MFS_trans_sf"/>
</dbReference>
<feature type="transmembrane region" description="Helical" evidence="6">
    <location>
        <begin position="120"/>
        <end position="142"/>
    </location>
</feature>
<evidence type="ECO:0000259" key="7">
    <source>
        <dbReference type="PROSITE" id="PS50850"/>
    </source>
</evidence>
<dbReference type="CDD" id="cd17474">
    <property type="entry name" value="MFS_YfmO_like"/>
    <property type="match status" value="1"/>
</dbReference>
<dbReference type="Gene3D" id="1.20.1250.20">
    <property type="entry name" value="MFS general substrate transporter like domains"/>
    <property type="match status" value="1"/>
</dbReference>
<dbReference type="Proteomes" id="UP001500839">
    <property type="component" value="Unassembled WGS sequence"/>
</dbReference>
<feature type="transmembrane region" description="Helical" evidence="6">
    <location>
        <begin position="256"/>
        <end position="278"/>
    </location>
</feature>
<dbReference type="EMBL" id="BAABKQ010000001">
    <property type="protein sequence ID" value="GAA4802439.1"/>
    <property type="molecule type" value="Genomic_DNA"/>
</dbReference>
<evidence type="ECO:0000313" key="8">
    <source>
        <dbReference type="EMBL" id="GAA4802439.1"/>
    </source>
</evidence>
<feature type="transmembrane region" description="Helical" evidence="6">
    <location>
        <begin position="95"/>
        <end position="114"/>
    </location>
</feature>
<proteinExistence type="predicted"/>
<dbReference type="PROSITE" id="PS50850">
    <property type="entry name" value="MFS"/>
    <property type="match status" value="1"/>
</dbReference>
<comment type="subcellular location">
    <subcellularLocation>
        <location evidence="1">Cell membrane</location>
        <topology evidence="1">Multi-pass membrane protein</topology>
    </subcellularLocation>
</comment>
<organism evidence="8 9">
    <name type="scientific">Tomitella cavernea</name>
    <dbReference type="NCBI Taxonomy" id="1387982"/>
    <lineage>
        <taxon>Bacteria</taxon>
        <taxon>Bacillati</taxon>
        <taxon>Actinomycetota</taxon>
        <taxon>Actinomycetes</taxon>
        <taxon>Mycobacteriales</taxon>
        <taxon>Tomitella</taxon>
    </lineage>
</organism>
<reference evidence="9" key="1">
    <citation type="journal article" date="2019" name="Int. J. Syst. Evol. Microbiol.">
        <title>The Global Catalogue of Microorganisms (GCM) 10K type strain sequencing project: providing services to taxonomists for standard genome sequencing and annotation.</title>
        <authorList>
            <consortium name="The Broad Institute Genomics Platform"/>
            <consortium name="The Broad Institute Genome Sequencing Center for Infectious Disease"/>
            <person name="Wu L."/>
            <person name="Ma J."/>
        </authorList>
    </citation>
    <scope>NUCLEOTIDE SEQUENCE [LARGE SCALE GENOMIC DNA]</scope>
    <source>
        <strain evidence="9">JCM 18542</strain>
    </source>
</reference>
<dbReference type="InterPro" id="IPR020846">
    <property type="entry name" value="MFS_dom"/>
</dbReference>
<dbReference type="PANTHER" id="PTHR43683:SF1">
    <property type="entry name" value="MULTIDRUG EFFLUX PROTEIN YFMO"/>
    <property type="match status" value="1"/>
</dbReference>